<evidence type="ECO:0000313" key="2">
    <source>
        <dbReference type="EMBL" id="KAK1754138.1"/>
    </source>
</evidence>
<feature type="compositionally biased region" description="Polar residues" evidence="1">
    <location>
        <begin position="224"/>
        <end position="234"/>
    </location>
</feature>
<proteinExistence type="predicted"/>
<evidence type="ECO:0000256" key="1">
    <source>
        <dbReference type="SAM" id="MobiDB-lite"/>
    </source>
</evidence>
<dbReference type="AlphaFoldDB" id="A0AAJ0F887"/>
<dbReference type="EMBL" id="MU839836">
    <property type="protein sequence ID" value="KAK1754138.1"/>
    <property type="molecule type" value="Genomic_DNA"/>
</dbReference>
<dbReference type="Proteomes" id="UP001239445">
    <property type="component" value="Unassembled WGS sequence"/>
</dbReference>
<comment type="caution">
    <text evidence="2">The sequence shown here is derived from an EMBL/GenBank/DDBJ whole genome shotgun (WGS) entry which is preliminary data.</text>
</comment>
<organism evidence="2 3">
    <name type="scientific">Echria macrotheca</name>
    <dbReference type="NCBI Taxonomy" id="438768"/>
    <lineage>
        <taxon>Eukaryota</taxon>
        <taxon>Fungi</taxon>
        <taxon>Dikarya</taxon>
        <taxon>Ascomycota</taxon>
        <taxon>Pezizomycotina</taxon>
        <taxon>Sordariomycetes</taxon>
        <taxon>Sordariomycetidae</taxon>
        <taxon>Sordariales</taxon>
        <taxon>Schizotheciaceae</taxon>
        <taxon>Echria</taxon>
    </lineage>
</organism>
<protein>
    <submittedName>
        <fullName evidence="2">Uncharacterized protein</fullName>
    </submittedName>
</protein>
<evidence type="ECO:0000313" key="3">
    <source>
        <dbReference type="Proteomes" id="UP001239445"/>
    </source>
</evidence>
<name>A0AAJ0F887_9PEZI</name>
<reference evidence="2" key="1">
    <citation type="submission" date="2023-06" db="EMBL/GenBank/DDBJ databases">
        <title>Genome-scale phylogeny and comparative genomics of the fungal order Sordariales.</title>
        <authorList>
            <consortium name="Lawrence Berkeley National Laboratory"/>
            <person name="Hensen N."/>
            <person name="Bonometti L."/>
            <person name="Westerberg I."/>
            <person name="Brannstrom I.O."/>
            <person name="Guillou S."/>
            <person name="Cros-Aarteil S."/>
            <person name="Calhoun S."/>
            <person name="Haridas S."/>
            <person name="Kuo A."/>
            <person name="Mondo S."/>
            <person name="Pangilinan J."/>
            <person name="Riley R."/>
            <person name="Labutti K."/>
            <person name="Andreopoulos B."/>
            <person name="Lipzen A."/>
            <person name="Chen C."/>
            <person name="Yanf M."/>
            <person name="Daum C."/>
            <person name="Ng V."/>
            <person name="Clum A."/>
            <person name="Steindorff A."/>
            <person name="Ohm R."/>
            <person name="Martin F."/>
            <person name="Silar P."/>
            <person name="Natvig D."/>
            <person name="Lalanne C."/>
            <person name="Gautier V."/>
            <person name="Ament-Velasquez S.L."/>
            <person name="Kruys A."/>
            <person name="Hutchinson M.I."/>
            <person name="Powell A.J."/>
            <person name="Barry K."/>
            <person name="Miller A.N."/>
            <person name="Grigoriev I.V."/>
            <person name="Debuchy R."/>
            <person name="Gladieux P."/>
            <person name="Thoren M.H."/>
            <person name="Johannesson H."/>
        </authorList>
    </citation>
    <scope>NUCLEOTIDE SEQUENCE</scope>
    <source>
        <strain evidence="2">PSN4</strain>
    </source>
</reference>
<gene>
    <name evidence="2" type="ORF">QBC47DRAFT_385845</name>
</gene>
<sequence>MEPEIFSLEVAKKSLDEEGFIRLNDLELGNDISQMQQRGFPFWSEDGLDFCRKHVLADERIRSILKSWFGERCILVHWLRYTANPGHVICFRRGGPEAGRRRLMVHLMARGSQVVYWSRSHLQKLLWLETEYRYYEIPAPTLVNAGLKGEDLEFKDSHLRAIVDARLGLELKQGYAIAFVFATEDALNRLPPMFLPNLPTLKQKVRDEMESPDIGVNFAFGKTASGTSQITKSSSDSRPKTPDRNTPSGASS</sequence>
<accession>A0AAJ0F887</accession>
<keyword evidence="3" id="KW-1185">Reference proteome</keyword>
<feature type="region of interest" description="Disordered" evidence="1">
    <location>
        <begin position="219"/>
        <end position="252"/>
    </location>
</feature>